<evidence type="ECO:0000313" key="2">
    <source>
        <dbReference type="EMBL" id="MCQ8278750.1"/>
    </source>
</evidence>
<comment type="caution">
    <text evidence="2">The sequence shown here is derived from an EMBL/GenBank/DDBJ whole genome shotgun (WGS) entry which is preliminary data.</text>
</comment>
<dbReference type="PANTHER" id="PTHR43638:SF3">
    <property type="entry name" value="ALDEHYDE REDUCTASE"/>
    <property type="match status" value="1"/>
</dbReference>
<dbReference type="Proteomes" id="UP001524587">
    <property type="component" value="Unassembled WGS sequence"/>
</dbReference>
<name>A0ABT1W7B2_9PROT</name>
<dbReference type="Gene3D" id="3.20.20.100">
    <property type="entry name" value="NADP-dependent oxidoreductase domain"/>
    <property type="match status" value="1"/>
</dbReference>
<dbReference type="Pfam" id="PF00248">
    <property type="entry name" value="Aldo_ket_red"/>
    <property type="match status" value="1"/>
</dbReference>
<proteinExistence type="predicted"/>
<dbReference type="PRINTS" id="PR00069">
    <property type="entry name" value="ALDKETRDTASE"/>
</dbReference>
<dbReference type="InterPro" id="IPR020471">
    <property type="entry name" value="AKR"/>
</dbReference>
<dbReference type="InterPro" id="IPR036812">
    <property type="entry name" value="NAD(P)_OxRdtase_dom_sf"/>
</dbReference>
<evidence type="ECO:0000313" key="3">
    <source>
        <dbReference type="Proteomes" id="UP001524587"/>
    </source>
</evidence>
<dbReference type="EMBL" id="JAMSKV010000007">
    <property type="protein sequence ID" value="MCQ8278750.1"/>
    <property type="molecule type" value="Genomic_DNA"/>
</dbReference>
<dbReference type="PANTHER" id="PTHR43638">
    <property type="entry name" value="OXIDOREDUCTASE, ALDO/KETO REDUCTASE FAMILY PROTEIN"/>
    <property type="match status" value="1"/>
</dbReference>
<reference evidence="2 3" key="1">
    <citation type="submission" date="2022-06" db="EMBL/GenBank/DDBJ databases">
        <title>Endosaccharibacter gen. nov., sp. nov., endophytic bacteria isolated from sugarcane.</title>
        <authorList>
            <person name="Pitiwittayakul N."/>
            <person name="Yukphan P."/>
            <person name="Charoenyingcharoen P."/>
            <person name="Tanasupawat S."/>
        </authorList>
    </citation>
    <scope>NUCLEOTIDE SEQUENCE [LARGE SCALE GENOMIC DNA]</scope>
    <source>
        <strain evidence="2 3">KSS8</strain>
    </source>
</reference>
<keyword evidence="3" id="KW-1185">Reference proteome</keyword>
<gene>
    <name evidence="2" type="ORF">NFI95_09825</name>
</gene>
<evidence type="ECO:0000259" key="1">
    <source>
        <dbReference type="Pfam" id="PF00248"/>
    </source>
</evidence>
<dbReference type="InterPro" id="IPR023210">
    <property type="entry name" value="NADP_OxRdtase_dom"/>
</dbReference>
<accession>A0ABT1W7B2</accession>
<dbReference type="RefSeq" id="WP_422864227.1">
    <property type="nucleotide sequence ID" value="NZ_JAMSKV010000007.1"/>
</dbReference>
<dbReference type="SUPFAM" id="SSF51430">
    <property type="entry name" value="NAD(P)-linked oxidoreductase"/>
    <property type="match status" value="1"/>
</dbReference>
<protein>
    <submittedName>
        <fullName evidence="2">Aldo/keto reductase</fullName>
    </submittedName>
</protein>
<sequence length="283" mass="30333">MREPQVRLVRLADGVQVPCLGQGTWHMGEDPTRRDSEIDSLRTGIALGMTLIDTAEMYGDGASETLVGEAIQGLREQVTLVTKVLPSHAGRREVAAACEASLRRLGVQRIDVLLLHWRGSTPLAETVEAFEKLRAEGLIGAWGVSNFDVDDLEELAEIAPLGHCVTNQVLFNLGYRGIEFDLLPACAHAGMPIMAYSPVGQGGAMLRTPALVAVSARHGCTPAQAALAWTLRIPGVLAIPKAGSVAHVRENAEAAAIALTEEDLDELDRAFPPPRSKRPLAML</sequence>
<dbReference type="CDD" id="cd19138">
    <property type="entry name" value="AKR_YeaE"/>
    <property type="match status" value="1"/>
</dbReference>
<organism evidence="2 3">
    <name type="scientific">Endosaccharibacter trunci</name>
    <dbReference type="NCBI Taxonomy" id="2812733"/>
    <lineage>
        <taxon>Bacteria</taxon>
        <taxon>Pseudomonadati</taxon>
        <taxon>Pseudomonadota</taxon>
        <taxon>Alphaproteobacteria</taxon>
        <taxon>Acetobacterales</taxon>
        <taxon>Acetobacteraceae</taxon>
        <taxon>Endosaccharibacter</taxon>
    </lineage>
</organism>
<feature type="domain" description="NADP-dependent oxidoreductase" evidence="1">
    <location>
        <begin position="20"/>
        <end position="269"/>
    </location>
</feature>